<dbReference type="Proteomes" id="UP001230649">
    <property type="component" value="Unassembled WGS sequence"/>
</dbReference>
<gene>
    <name evidence="1" type="ORF">QFC20_007360</name>
</gene>
<evidence type="ECO:0000313" key="2">
    <source>
        <dbReference type="Proteomes" id="UP001230649"/>
    </source>
</evidence>
<comment type="caution">
    <text evidence="1">The sequence shown here is derived from an EMBL/GenBank/DDBJ whole genome shotgun (WGS) entry which is preliminary data.</text>
</comment>
<sequence length="356" mass="38366">MSTGNAETNYKFEGWGAFDKNSINGELKWFEYEPKHWEETDVDIKIQYAGIVVGHEIVGIATKVGSKVSHVKVGDVVGVGAQCDSCGECQEACKKDRELRGRQYCTQMVGTYNGKFNKEGPAKGDKSYGGYANYNRSPGKFVFKIPDGLDPALAAPMLCGGATLYNPLTVYGAGKTAKDVGIVGIGGLGHFGLLFAKALGANVTAISHSESKKADAEKMGATRFIATHGGGEDNFKPYARSLDLIICTSNDPEMPLSGYLSLLRPGGHFILVGAPEKPLPQITPFELIPTHVALGGTMIGSPSQIKEMLELAAKQEIHPWIIKRPMNEVNQAVPDMHAGKARYRYVLVNEENGGKL</sequence>
<keyword evidence="2" id="KW-1185">Reference proteome</keyword>
<dbReference type="EMBL" id="JASBWS010000173">
    <property type="protein sequence ID" value="KAJ9092473.1"/>
    <property type="molecule type" value="Genomic_DNA"/>
</dbReference>
<name>A0ACC2V064_9TREE</name>
<proteinExistence type="predicted"/>
<protein>
    <submittedName>
        <fullName evidence="1">Uncharacterized protein</fullName>
    </submittedName>
</protein>
<organism evidence="1 2">
    <name type="scientific">Naganishia adeliensis</name>
    <dbReference type="NCBI Taxonomy" id="92952"/>
    <lineage>
        <taxon>Eukaryota</taxon>
        <taxon>Fungi</taxon>
        <taxon>Dikarya</taxon>
        <taxon>Basidiomycota</taxon>
        <taxon>Agaricomycotina</taxon>
        <taxon>Tremellomycetes</taxon>
        <taxon>Filobasidiales</taxon>
        <taxon>Filobasidiaceae</taxon>
        <taxon>Naganishia</taxon>
    </lineage>
</organism>
<reference evidence="1" key="1">
    <citation type="submission" date="2023-04" db="EMBL/GenBank/DDBJ databases">
        <title>Draft Genome sequencing of Naganishia species isolated from polar environments using Oxford Nanopore Technology.</title>
        <authorList>
            <person name="Leo P."/>
            <person name="Venkateswaran K."/>
        </authorList>
    </citation>
    <scope>NUCLEOTIDE SEQUENCE</scope>
    <source>
        <strain evidence="1">MNA-CCFEE 5262</strain>
    </source>
</reference>
<accession>A0ACC2V064</accession>
<evidence type="ECO:0000313" key="1">
    <source>
        <dbReference type="EMBL" id="KAJ9092473.1"/>
    </source>
</evidence>